<gene>
    <name evidence="8" type="ORF">SteCoe_2089</name>
</gene>
<evidence type="ECO:0000256" key="6">
    <source>
        <dbReference type="RuleBase" id="RU003844"/>
    </source>
</evidence>
<reference evidence="8 9" key="1">
    <citation type="submission" date="2016-11" db="EMBL/GenBank/DDBJ databases">
        <title>The macronuclear genome of Stentor coeruleus: a giant cell with tiny introns.</title>
        <authorList>
            <person name="Slabodnick M."/>
            <person name="Ruby J.G."/>
            <person name="Reiff S.B."/>
            <person name="Swart E.C."/>
            <person name="Gosai S."/>
            <person name="Prabakaran S."/>
            <person name="Witkowska E."/>
            <person name="Larue G.E."/>
            <person name="Fisher S."/>
            <person name="Freeman R.M."/>
            <person name="Gunawardena J."/>
            <person name="Chu W."/>
            <person name="Stover N.A."/>
            <person name="Gregory B.D."/>
            <person name="Nowacki M."/>
            <person name="Derisi J."/>
            <person name="Roy S.W."/>
            <person name="Marshall W.F."/>
            <person name="Sood P."/>
        </authorList>
    </citation>
    <scope>NUCLEOTIDE SEQUENCE [LARGE SCALE GENOMIC DNA]</scope>
    <source>
        <strain evidence="8">WM001</strain>
    </source>
</reference>
<feature type="domain" description="PH" evidence="7">
    <location>
        <begin position="2"/>
        <end position="93"/>
    </location>
</feature>
<dbReference type="Gene3D" id="2.40.160.120">
    <property type="match status" value="1"/>
</dbReference>
<evidence type="ECO:0000259" key="7">
    <source>
        <dbReference type="PROSITE" id="PS50003"/>
    </source>
</evidence>
<dbReference type="PANTHER" id="PTHR10972">
    <property type="entry name" value="OXYSTEROL-BINDING PROTEIN-RELATED"/>
    <property type="match status" value="1"/>
</dbReference>
<dbReference type="PANTHER" id="PTHR10972:SF205">
    <property type="entry name" value="OXYSTEROL-BINDING PROTEIN 1"/>
    <property type="match status" value="1"/>
</dbReference>
<dbReference type="SUPFAM" id="SSF144000">
    <property type="entry name" value="Oxysterol-binding protein-like"/>
    <property type="match status" value="1"/>
</dbReference>
<dbReference type="GO" id="GO:0016020">
    <property type="term" value="C:membrane"/>
    <property type="evidence" value="ECO:0007669"/>
    <property type="project" value="TreeGrafter"/>
</dbReference>
<sequence>MDITKEGMLLKWTNYIYGWKKRYFVLHDGLLEYCKQKGNPLKGKISLSTMSVSKHPKKDLELIVDTGTHKISLKAANAKEAQEWFLSLKQATSKEFSHSLSFPSGLIRRDSNEEKVISSDILAYKVGELWSVYAMMGESVDNIPIIIRNKCPDLEKAISLCNTFKLLASETLSLVESTKPNTNMRHSVEICDSASHSMQYPQENLIKAVEECKSEESIKFEDARSHYSEETHEDINPHRKCLPYLRNPNQKYNIWRVVKDSVGKELSKIAVPVYFNEPISFLQRFCEDMTYNEVLLSACEFDDPLLRLAYVACFGVTSYASSHQRNMKPFNPLLGETYELVKDGFRILAEQVSHHPPISAMFCEHKKYTFSGSVDIKTSFKGTHLNIIPRGKYIVELLDRGDRYVWEKPHTNVHNIIFGKMYVDHFGKVEVVNESTGDRCVLNYHRKGWFEKINRDVTGTVTNKDGNPRYEIFGQWNHSMYVRDIITKKETMVWQQIPYPEGYDYNYFFTDFAINSNLPPENYQGLARTDSRFRPDQRALENGDLKLAVSEKNRLEEKQRVARRIREEQGIEYIPRWFREENGLWIYNGGYWEAREENNFVDLMDIF</sequence>
<keyword evidence="5" id="KW-0446">Lipid-binding</keyword>
<keyword evidence="9" id="KW-1185">Reference proteome</keyword>
<comment type="similarity">
    <text evidence="1 6">Belongs to the OSBP family.</text>
</comment>
<dbReference type="FunFam" id="2.40.160.120:FF:000001">
    <property type="entry name" value="Oxysterol-binding protein"/>
    <property type="match status" value="1"/>
</dbReference>
<evidence type="ECO:0000256" key="4">
    <source>
        <dbReference type="ARBA" id="ARBA00023055"/>
    </source>
</evidence>
<dbReference type="SUPFAM" id="SSF50729">
    <property type="entry name" value="PH domain-like"/>
    <property type="match status" value="1"/>
</dbReference>
<evidence type="ECO:0000256" key="3">
    <source>
        <dbReference type="ARBA" id="ARBA00022553"/>
    </source>
</evidence>
<dbReference type="InterPro" id="IPR011993">
    <property type="entry name" value="PH-like_dom_sf"/>
</dbReference>
<evidence type="ECO:0000256" key="2">
    <source>
        <dbReference type="ARBA" id="ARBA00022448"/>
    </source>
</evidence>
<accession>A0A1R2D0G0</accession>
<dbReference type="Proteomes" id="UP000187209">
    <property type="component" value="Unassembled WGS sequence"/>
</dbReference>
<dbReference type="GO" id="GO:0032934">
    <property type="term" value="F:sterol binding"/>
    <property type="evidence" value="ECO:0007669"/>
    <property type="project" value="TreeGrafter"/>
</dbReference>
<dbReference type="InterPro" id="IPR037239">
    <property type="entry name" value="OSBP_sf"/>
</dbReference>
<keyword evidence="2" id="KW-0813">Transport</keyword>
<dbReference type="Gene3D" id="2.30.29.30">
    <property type="entry name" value="Pleckstrin-homology domain (PH domain)/Phosphotyrosine-binding domain (PTB)"/>
    <property type="match status" value="1"/>
</dbReference>
<dbReference type="PROSITE" id="PS01013">
    <property type="entry name" value="OSBP"/>
    <property type="match status" value="1"/>
</dbReference>
<proteinExistence type="inferred from homology"/>
<keyword evidence="4" id="KW-0445">Lipid transport</keyword>
<dbReference type="SMART" id="SM00233">
    <property type="entry name" value="PH"/>
    <property type="match status" value="1"/>
</dbReference>
<dbReference type="InterPro" id="IPR000648">
    <property type="entry name" value="Oxysterol-bd"/>
</dbReference>
<dbReference type="OrthoDB" id="309527at2759"/>
<protein>
    <recommendedName>
        <fullName evidence="7">PH domain-containing protein</fullName>
    </recommendedName>
</protein>
<keyword evidence="3" id="KW-0597">Phosphoprotein</keyword>
<dbReference type="AlphaFoldDB" id="A0A1R2D0G0"/>
<dbReference type="InterPro" id="IPR001849">
    <property type="entry name" value="PH_domain"/>
</dbReference>
<evidence type="ECO:0000313" key="8">
    <source>
        <dbReference type="EMBL" id="OMJ94744.1"/>
    </source>
</evidence>
<organism evidence="8 9">
    <name type="scientific">Stentor coeruleus</name>
    <dbReference type="NCBI Taxonomy" id="5963"/>
    <lineage>
        <taxon>Eukaryota</taxon>
        <taxon>Sar</taxon>
        <taxon>Alveolata</taxon>
        <taxon>Ciliophora</taxon>
        <taxon>Postciliodesmatophora</taxon>
        <taxon>Heterotrichea</taxon>
        <taxon>Heterotrichida</taxon>
        <taxon>Stentoridae</taxon>
        <taxon>Stentor</taxon>
    </lineage>
</organism>
<comment type="caution">
    <text evidence="8">The sequence shown here is derived from an EMBL/GenBank/DDBJ whole genome shotgun (WGS) entry which is preliminary data.</text>
</comment>
<dbReference type="GO" id="GO:0005829">
    <property type="term" value="C:cytosol"/>
    <property type="evidence" value="ECO:0007669"/>
    <property type="project" value="TreeGrafter"/>
</dbReference>
<dbReference type="EMBL" id="MPUH01000022">
    <property type="protein sequence ID" value="OMJ94744.1"/>
    <property type="molecule type" value="Genomic_DNA"/>
</dbReference>
<dbReference type="PROSITE" id="PS50003">
    <property type="entry name" value="PH_DOMAIN"/>
    <property type="match status" value="1"/>
</dbReference>
<dbReference type="InterPro" id="IPR018494">
    <property type="entry name" value="Oxysterol-bd_CS"/>
</dbReference>
<evidence type="ECO:0000313" key="9">
    <source>
        <dbReference type="Proteomes" id="UP000187209"/>
    </source>
</evidence>
<evidence type="ECO:0000256" key="1">
    <source>
        <dbReference type="ARBA" id="ARBA00008842"/>
    </source>
</evidence>
<dbReference type="Pfam" id="PF01237">
    <property type="entry name" value="Oxysterol_BP"/>
    <property type="match status" value="1"/>
</dbReference>
<dbReference type="Gene3D" id="3.30.70.3490">
    <property type="match status" value="1"/>
</dbReference>
<dbReference type="GO" id="GO:0120009">
    <property type="term" value="P:intermembrane lipid transfer"/>
    <property type="evidence" value="ECO:0007669"/>
    <property type="project" value="UniProtKB-ARBA"/>
</dbReference>
<name>A0A1R2D0G0_9CILI</name>
<dbReference type="Pfam" id="PF00169">
    <property type="entry name" value="PH"/>
    <property type="match status" value="1"/>
</dbReference>
<evidence type="ECO:0000256" key="5">
    <source>
        <dbReference type="ARBA" id="ARBA00023121"/>
    </source>
</evidence>